<proteinExistence type="predicted"/>
<sequence>MVSLGSYALVAPLEETPLILVFGIPFILWFWALFLQKKAKSRLETLLKPILKRIAAWRFLLHGPSMIQQAFTQSHGDSFEILAPDTRYVFVSSPKHIKELDDAPDTVLSLQAASKHMLQPHYTMHGFNWFHRRGTEGVGFVRALRTLLTNNLPNILPDLSVIIRTRFSQFHAEHRLIKGERHSPVYQTIVKLVVLSNAISFFGHELAKDEILMTAALAYIEETVFCAEILRLLPKLLVPFVGGIIARRKKCHEVLFNALMPVAEERCRERDRLNLGQTVPKHADCIQWIMETSPRKAPWTAKRIVHELMAIWFGSVHAMSTTVTFAIHDLCIHPEYVEPLREELKNRFADFERTGNGLPLLDSFIKESARLTPVESLSTRRCAIQPFTLSDGTKVNKGDWACTPVRAIMQHKDYYPEPLEFNGFRFVNPALIDLKGKFKSCQPNPSNLVDVGDTYHVWGTGRMACPGRYYAAAIMKLIVAQVIQNYDCSLADPEALRWWTWRSSMLPKESTMIIFRPL</sequence>
<gene>
    <name evidence="1" type="ORF">BDR25DRAFT_367129</name>
</gene>
<name>A0ACB6QZU6_9PLEO</name>
<comment type="caution">
    <text evidence="1">The sequence shown here is derived from an EMBL/GenBank/DDBJ whole genome shotgun (WGS) entry which is preliminary data.</text>
</comment>
<dbReference type="Proteomes" id="UP000799755">
    <property type="component" value="Unassembled WGS sequence"/>
</dbReference>
<dbReference type="EMBL" id="MU003503">
    <property type="protein sequence ID" value="KAF2472307.1"/>
    <property type="molecule type" value="Genomic_DNA"/>
</dbReference>
<protein>
    <submittedName>
        <fullName evidence="1">Cytochrome P450</fullName>
    </submittedName>
</protein>
<organism evidence="1 2">
    <name type="scientific">Lindgomyces ingoldianus</name>
    <dbReference type="NCBI Taxonomy" id="673940"/>
    <lineage>
        <taxon>Eukaryota</taxon>
        <taxon>Fungi</taxon>
        <taxon>Dikarya</taxon>
        <taxon>Ascomycota</taxon>
        <taxon>Pezizomycotina</taxon>
        <taxon>Dothideomycetes</taxon>
        <taxon>Pleosporomycetidae</taxon>
        <taxon>Pleosporales</taxon>
        <taxon>Lindgomycetaceae</taxon>
        <taxon>Lindgomyces</taxon>
    </lineage>
</organism>
<evidence type="ECO:0000313" key="2">
    <source>
        <dbReference type="Proteomes" id="UP000799755"/>
    </source>
</evidence>
<reference evidence="1" key="1">
    <citation type="journal article" date="2020" name="Stud. Mycol.">
        <title>101 Dothideomycetes genomes: a test case for predicting lifestyles and emergence of pathogens.</title>
        <authorList>
            <person name="Haridas S."/>
            <person name="Albert R."/>
            <person name="Binder M."/>
            <person name="Bloem J."/>
            <person name="Labutti K."/>
            <person name="Salamov A."/>
            <person name="Andreopoulos B."/>
            <person name="Baker S."/>
            <person name="Barry K."/>
            <person name="Bills G."/>
            <person name="Bluhm B."/>
            <person name="Cannon C."/>
            <person name="Castanera R."/>
            <person name="Culley D."/>
            <person name="Daum C."/>
            <person name="Ezra D."/>
            <person name="Gonzalez J."/>
            <person name="Henrissat B."/>
            <person name="Kuo A."/>
            <person name="Liang C."/>
            <person name="Lipzen A."/>
            <person name="Lutzoni F."/>
            <person name="Magnuson J."/>
            <person name="Mondo S."/>
            <person name="Nolan M."/>
            <person name="Ohm R."/>
            <person name="Pangilinan J."/>
            <person name="Park H.-J."/>
            <person name="Ramirez L."/>
            <person name="Alfaro M."/>
            <person name="Sun H."/>
            <person name="Tritt A."/>
            <person name="Yoshinaga Y."/>
            <person name="Zwiers L.-H."/>
            <person name="Turgeon B."/>
            <person name="Goodwin S."/>
            <person name="Spatafora J."/>
            <person name="Crous P."/>
            <person name="Grigoriev I."/>
        </authorList>
    </citation>
    <scope>NUCLEOTIDE SEQUENCE</scope>
    <source>
        <strain evidence="1">ATCC 200398</strain>
    </source>
</reference>
<keyword evidence="2" id="KW-1185">Reference proteome</keyword>
<accession>A0ACB6QZU6</accession>
<evidence type="ECO:0000313" key="1">
    <source>
        <dbReference type="EMBL" id="KAF2472307.1"/>
    </source>
</evidence>